<name>A0A9N8PLE0_9PEZI</name>
<comment type="caution">
    <text evidence="1">The sequence shown here is derived from an EMBL/GenBank/DDBJ whole genome shotgun (WGS) entry which is preliminary data.</text>
</comment>
<dbReference type="OrthoDB" id="3853670at2759"/>
<dbReference type="Proteomes" id="UP000714618">
    <property type="component" value="Unassembled WGS sequence"/>
</dbReference>
<evidence type="ECO:0000313" key="1">
    <source>
        <dbReference type="EMBL" id="CAD0100485.1"/>
    </source>
</evidence>
<proteinExistence type="predicted"/>
<dbReference type="EMBL" id="CAIJEO010000012">
    <property type="protein sequence ID" value="CAD0100485.1"/>
    <property type="molecule type" value="Genomic_DNA"/>
</dbReference>
<accession>A0A9N8PLE0</accession>
<organism evidence="1 2">
    <name type="scientific">Aureobasidium mustum</name>
    <dbReference type="NCBI Taxonomy" id="2773714"/>
    <lineage>
        <taxon>Eukaryota</taxon>
        <taxon>Fungi</taxon>
        <taxon>Dikarya</taxon>
        <taxon>Ascomycota</taxon>
        <taxon>Pezizomycotina</taxon>
        <taxon>Dothideomycetes</taxon>
        <taxon>Dothideomycetidae</taxon>
        <taxon>Dothideales</taxon>
        <taxon>Saccotheciaceae</taxon>
        <taxon>Aureobasidium</taxon>
    </lineage>
</organism>
<sequence>MANPGPMTVQTFREIYSGMDAPRLYIWPMPADYEKTLQAKKLARERAAQKQQRRRDQFEVLLKECKERKTICCCALLVDLSSNQTWMRNNSDSRSYLRELLRDQDESQNPYVYLSKEDAQDELVARGVPFPDLDSRYAYRCALQATDGQRQIDFLRLPKDVRLMMYEIVISEDPIKLARPALLAANKQIRDEASPIFFRSTHFRLDLDDNYYLPDVPKFTSETRKWLNAIGPDGIKELRHISIASRSEEFNIDLSCSDAGQWSTTLRSQRHAPHPLHSRQSCPRRKVKTLAAWLADAREAVKEDVEGMTRRGQDPARLKAYLKHKESAQEWVQVGMDIFSLRCGEGKSVKPTLQGLEILVDAIIVKDYKARSFVKAVYSGRV</sequence>
<evidence type="ECO:0000313" key="2">
    <source>
        <dbReference type="Proteomes" id="UP000714618"/>
    </source>
</evidence>
<protein>
    <submittedName>
        <fullName evidence="1">Uncharacterized protein</fullName>
    </submittedName>
</protein>
<keyword evidence="2" id="KW-1185">Reference proteome</keyword>
<gene>
    <name evidence="1" type="ORF">AWRI4233_LOCUS9310</name>
</gene>
<reference evidence="1" key="1">
    <citation type="submission" date="2020-06" db="EMBL/GenBank/DDBJ databases">
        <authorList>
            <person name="Onetto C."/>
        </authorList>
    </citation>
    <scope>NUCLEOTIDE SEQUENCE</scope>
</reference>
<dbReference type="AlphaFoldDB" id="A0A9N8PLE0"/>